<reference evidence="13 14" key="1">
    <citation type="submission" date="2019-09" db="EMBL/GenBank/DDBJ databases">
        <title>Complete Genome Sequence of Lactobacillus nenjiangensis SH-Y15, isolated from sauerkraut.</title>
        <authorList>
            <person name="Yang H."/>
        </authorList>
    </citation>
    <scope>NUCLEOTIDE SEQUENCE [LARGE SCALE GENOMIC DNA]</scope>
    <source>
        <strain evidence="13 14">SH-Y15</strain>
    </source>
</reference>
<evidence type="ECO:0000259" key="12">
    <source>
        <dbReference type="PROSITE" id="PS50109"/>
    </source>
</evidence>
<dbReference type="InterPro" id="IPR050428">
    <property type="entry name" value="TCS_sensor_his_kinase"/>
</dbReference>
<keyword evidence="7 13" id="KW-0418">Kinase</keyword>
<dbReference type="Pfam" id="PF02518">
    <property type="entry name" value="HATPase_c"/>
    <property type="match status" value="1"/>
</dbReference>
<dbReference type="GO" id="GO:0016020">
    <property type="term" value="C:membrane"/>
    <property type="evidence" value="ECO:0007669"/>
    <property type="project" value="UniProtKB-SubCell"/>
</dbReference>
<evidence type="ECO:0000256" key="4">
    <source>
        <dbReference type="ARBA" id="ARBA00022553"/>
    </source>
</evidence>
<keyword evidence="9" id="KW-0902">Two-component regulatory system</keyword>
<keyword evidence="14" id="KW-1185">Reference proteome</keyword>
<dbReference type="PANTHER" id="PTHR45436:SF5">
    <property type="entry name" value="SENSOR HISTIDINE KINASE TRCS"/>
    <property type="match status" value="1"/>
</dbReference>
<gene>
    <name evidence="13" type="ORF">F0161_00580</name>
</gene>
<dbReference type="SMART" id="SM00388">
    <property type="entry name" value="HisKA"/>
    <property type="match status" value="1"/>
</dbReference>
<dbReference type="PANTHER" id="PTHR45436">
    <property type="entry name" value="SENSOR HISTIDINE KINASE YKOH"/>
    <property type="match status" value="1"/>
</dbReference>
<accession>A0A5P1WY60</accession>
<comment type="catalytic activity">
    <reaction evidence="1">
        <text>ATP + protein L-histidine = ADP + protein N-phospho-L-histidine.</text>
        <dbReference type="EC" id="2.7.13.3"/>
    </reaction>
</comment>
<dbReference type="EC" id="2.7.13.3" evidence="3"/>
<evidence type="ECO:0000256" key="1">
    <source>
        <dbReference type="ARBA" id="ARBA00000085"/>
    </source>
</evidence>
<dbReference type="PRINTS" id="PR00344">
    <property type="entry name" value="BCTRLSENSOR"/>
</dbReference>
<dbReference type="SUPFAM" id="SSF55874">
    <property type="entry name" value="ATPase domain of HSP90 chaperone/DNA topoisomerase II/histidine kinase"/>
    <property type="match status" value="1"/>
</dbReference>
<keyword evidence="10 11" id="KW-0472">Membrane</keyword>
<dbReference type="Proteomes" id="UP000325295">
    <property type="component" value="Chromosome"/>
</dbReference>
<evidence type="ECO:0000256" key="5">
    <source>
        <dbReference type="ARBA" id="ARBA00022679"/>
    </source>
</evidence>
<dbReference type="InterPro" id="IPR003661">
    <property type="entry name" value="HisK_dim/P_dom"/>
</dbReference>
<evidence type="ECO:0000313" key="14">
    <source>
        <dbReference type="Proteomes" id="UP000325295"/>
    </source>
</evidence>
<dbReference type="GO" id="GO:0000155">
    <property type="term" value="F:phosphorelay sensor kinase activity"/>
    <property type="evidence" value="ECO:0007669"/>
    <property type="project" value="InterPro"/>
</dbReference>
<dbReference type="InterPro" id="IPR004358">
    <property type="entry name" value="Sig_transdc_His_kin-like_C"/>
</dbReference>
<evidence type="ECO:0000256" key="3">
    <source>
        <dbReference type="ARBA" id="ARBA00012438"/>
    </source>
</evidence>
<dbReference type="InterPro" id="IPR036097">
    <property type="entry name" value="HisK_dim/P_sf"/>
</dbReference>
<dbReference type="Pfam" id="PF00512">
    <property type="entry name" value="HisKA"/>
    <property type="match status" value="1"/>
</dbReference>
<feature type="transmembrane region" description="Helical" evidence="11">
    <location>
        <begin position="12"/>
        <end position="36"/>
    </location>
</feature>
<dbReference type="InterPro" id="IPR003594">
    <property type="entry name" value="HATPase_dom"/>
</dbReference>
<feature type="transmembrane region" description="Helical" evidence="11">
    <location>
        <begin position="155"/>
        <end position="178"/>
    </location>
</feature>
<keyword evidence="8 11" id="KW-1133">Transmembrane helix</keyword>
<evidence type="ECO:0000256" key="11">
    <source>
        <dbReference type="SAM" id="Phobius"/>
    </source>
</evidence>
<dbReference type="CDD" id="cd00075">
    <property type="entry name" value="HATPase"/>
    <property type="match status" value="1"/>
</dbReference>
<dbReference type="KEGG" id="lnn:F0161_00580"/>
<dbReference type="RefSeq" id="WP_150203112.1">
    <property type="nucleotide sequence ID" value="NZ_CAXYVY010000064.1"/>
</dbReference>
<protein>
    <recommendedName>
        <fullName evidence="3">histidine kinase</fullName>
        <ecNumber evidence="3">2.7.13.3</ecNumber>
    </recommendedName>
</protein>
<dbReference type="Gene3D" id="6.10.340.10">
    <property type="match status" value="1"/>
</dbReference>
<comment type="subcellular location">
    <subcellularLocation>
        <location evidence="2">Membrane</location>
    </subcellularLocation>
</comment>
<dbReference type="FunFam" id="1.10.287.130:FF:000001">
    <property type="entry name" value="Two-component sensor histidine kinase"/>
    <property type="match status" value="1"/>
</dbReference>
<evidence type="ECO:0000256" key="9">
    <source>
        <dbReference type="ARBA" id="ARBA00023012"/>
    </source>
</evidence>
<dbReference type="InterPro" id="IPR005467">
    <property type="entry name" value="His_kinase_dom"/>
</dbReference>
<dbReference type="OrthoDB" id="9786919at2"/>
<organism evidence="13 14">
    <name type="scientific">Paucilactobacillus nenjiangensis</name>
    <dbReference type="NCBI Taxonomy" id="1296540"/>
    <lineage>
        <taxon>Bacteria</taxon>
        <taxon>Bacillati</taxon>
        <taxon>Bacillota</taxon>
        <taxon>Bacilli</taxon>
        <taxon>Lactobacillales</taxon>
        <taxon>Lactobacillaceae</taxon>
        <taxon>Paucilactobacillus</taxon>
    </lineage>
</organism>
<evidence type="ECO:0000256" key="10">
    <source>
        <dbReference type="ARBA" id="ARBA00023136"/>
    </source>
</evidence>
<evidence type="ECO:0000313" key="13">
    <source>
        <dbReference type="EMBL" id="QER66506.1"/>
    </source>
</evidence>
<dbReference type="EMBL" id="CP043939">
    <property type="protein sequence ID" value="QER66506.1"/>
    <property type="molecule type" value="Genomic_DNA"/>
</dbReference>
<dbReference type="InterPro" id="IPR036890">
    <property type="entry name" value="HATPase_C_sf"/>
</dbReference>
<evidence type="ECO:0000256" key="2">
    <source>
        <dbReference type="ARBA" id="ARBA00004370"/>
    </source>
</evidence>
<sequence>MKKKRKQNSSSIMLRSFIWVITLIMLISSLAMVVSIGNQLLEMTRENSDGIIDSLEETIIDDDGDWNKWVLNNTLDTSTSYVHVVNQRGDAKRENYYSPGTKKLLSTQKTKVPLIKNLYYRQGRGFYYYSEGRAKGIDYKLWVNLDEQIEILERAVAVTLVILLLTLIISPLYINVIAERLTNSLKKLTNSAEKATTTSTEQNATLLVPDSPTEVTNLANSFNRLLAQVYKQNEKDKLFVSNAAHELRTPIAAIRSHAQLIQRRGHEHPEVIDKSIQYINDESYQMQALVDELLTLSRAGRVELEMMPVNLAKLVQTVVTKLDSVTTQSIDIQASAGASVVANAESLQQILTNIITNASKYSPSDSQIKIKIVDGNQPVISIYDTGSGISQEDKEHIFEQFYRSPEVRGTIQGTGLGLSIVKQLAELNHITIEFADNVPRGTIVKLIFNQAPENN</sequence>
<dbReference type="SUPFAM" id="SSF47384">
    <property type="entry name" value="Homodimeric domain of signal transducing histidine kinase"/>
    <property type="match status" value="1"/>
</dbReference>
<dbReference type="SMART" id="SM00387">
    <property type="entry name" value="HATPase_c"/>
    <property type="match status" value="1"/>
</dbReference>
<evidence type="ECO:0000256" key="6">
    <source>
        <dbReference type="ARBA" id="ARBA00022692"/>
    </source>
</evidence>
<evidence type="ECO:0000256" key="7">
    <source>
        <dbReference type="ARBA" id="ARBA00022777"/>
    </source>
</evidence>
<keyword evidence="5" id="KW-0808">Transferase</keyword>
<evidence type="ECO:0000256" key="8">
    <source>
        <dbReference type="ARBA" id="ARBA00022989"/>
    </source>
</evidence>
<dbReference type="PROSITE" id="PS50109">
    <property type="entry name" value="HIS_KIN"/>
    <property type="match status" value="1"/>
</dbReference>
<keyword evidence="6 11" id="KW-0812">Transmembrane</keyword>
<name>A0A5P1WY60_9LACO</name>
<dbReference type="CDD" id="cd00082">
    <property type="entry name" value="HisKA"/>
    <property type="match status" value="1"/>
</dbReference>
<dbReference type="Gene3D" id="1.10.287.130">
    <property type="match status" value="1"/>
</dbReference>
<proteinExistence type="predicted"/>
<dbReference type="AlphaFoldDB" id="A0A5P1WY60"/>
<keyword evidence="4" id="KW-0597">Phosphoprotein</keyword>
<dbReference type="Gene3D" id="3.30.565.10">
    <property type="entry name" value="Histidine kinase-like ATPase, C-terminal domain"/>
    <property type="match status" value="1"/>
</dbReference>
<feature type="domain" description="Histidine kinase" evidence="12">
    <location>
        <begin position="242"/>
        <end position="452"/>
    </location>
</feature>